<proteinExistence type="predicted"/>
<feature type="domain" description="Lnb N-terminal periplasmic" evidence="2">
    <location>
        <begin position="125"/>
        <end position="295"/>
    </location>
</feature>
<keyword evidence="6" id="KW-1185">Reference proteome</keyword>
<evidence type="ECO:0000259" key="3">
    <source>
        <dbReference type="Pfam" id="PF25222"/>
    </source>
</evidence>
<feature type="domain" description="DUF7840" evidence="3">
    <location>
        <begin position="402"/>
        <end position="624"/>
    </location>
</feature>
<comment type="caution">
    <text evidence="5">The sequence shown here is derived from an EMBL/GenBank/DDBJ whole genome shotgun (WGS) entry which is preliminary data.</text>
</comment>
<feature type="chain" id="PRO_5040795864" evidence="1">
    <location>
        <begin position="21"/>
        <end position="625"/>
    </location>
</feature>
<dbReference type="Proteomes" id="UP001139095">
    <property type="component" value="Unassembled WGS sequence"/>
</dbReference>
<evidence type="ECO:0000259" key="2">
    <source>
        <dbReference type="Pfam" id="PF13387"/>
    </source>
</evidence>
<evidence type="ECO:0000313" key="5">
    <source>
        <dbReference type="EMBL" id="MCB5161013.1"/>
    </source>
</evidence>
<feature type="domain" description="DUF7843" evidence="4">
    <location>
        <begin position="33"/>
        <end position="111"/>
    </location>
</feature>
<keyword evidence="1" id="KW-0732">Signal</keyword>
<dbReference type="InterPro" id="IPR057162">
    <property type="entry name" value="DUF7840"/>
</dbReference>
<name>A0A9X1IKM8_9GAMM</name>
<dbReference type="InterPro" id="IPR057165">
    <property type="entry name" value="DUF7843"/>
</dbReference>
<accession>A0A9X1IKM8</accession>
<dbReference type="RefSeq" id="WP_226753393.1">
    <property type="nucleotide sequence ID" value="NZ_JAJATW010000003.1"/>
</dbReference>
<dbReference type="Pfam" id="PF25222">
    <property type="entry name" value="DUF7840"/>
    <property type="match status" value="1"/>
</dbReference>
<evidence type="ECO:0000313" key="6">
    <source>
        <dbReference type="Proteomes" id="UP001139095"/>
    </source>
</evidence>
<dbReference type="InterPro" id="IPR025178">
    <property type="entry name" value="Lnb_N"/>
</dbReference>
<evidence type="ECO:0000256" key="1">
    <source>
        <dbReference type="SAM" id="SignalP"/>
    </source>
</evidence>
<dbReference type="Pfam" id="PF13387">
    <property type="entry name" value="Lnb_N"/>
    <property type="match status" value="1"/>
</dbReference>
<sequence>MPFLIFFVSLLLPFSVLAFAVPSEQKDDAYISELAQHSSWLDLLHYHQIGIISPYESQVDDDSFFLSATGKTDPLAELQATLTAFSTPFTGEDINTAPQCTYPARFNWLKGQQMGKDFIEVDCPEFQDWYNTIDGESIHLVFPAAYLNSPSSMYGHTLLRVKKKGNDAPLLDYAVNYAANHDPEDNQLVFSYKGLTGGYPGVISITPFHQKVKEYNFLENRDIWEYKLDFSQEEVNQFVRHVWEMRNTYIEYYFFSENCSYQLLAMLDASSDKLNTTKDFSLWAIPADTVRALKEADLIQDISYRPSIANQVQHMLKSLSDEQITQVKTLVDQEELLLDGLDNFNTEEQAQILEVAYQYSRYLSAKKKSTRSYLNTRSMKLLSLRSKYAQSTVFTDTPVPEIRDDEGHKTQRLAFTIGETGDKAFTQLEYRPSYHDLLDAKGGYLEGAELSMFSGSVSIMEEENIRIEDISLINIRSLSPANALSTPKSWQVNLSFVRDSAIDDAMVFRLKGGAGITEQVGNHLFSALLNGRASLNSDYQDLYDRSYKLQVGPQLQWLYSGDTHRIMASYQYLDDVNEHKANEHITELEWAYLLHPDWQVRTKVAQEKRDSREENTVQISLLHYF</sequence>
<protein>
    <submittedName>
        <fullName evidence="5">DUF4105 domain-containing protein</fullName>
    </submittedName>
</protein>
<feature type="signal peptide" evidence="1">
    <location>
        <begin position="1"/>
        <end position="20"/>
    </location>
</feature>
<evidence type="ECO:0000259" key="4">
    <source>
        <dbReference type="Pfam" id="PF25225"/>
    </source>
</evidence>
<dbReference type="Pfam" id="PF25225">
    <property type="entry name" value="DUF7843"/>
    <property type="match status" value="1"/>
</dbReference>
<organism evidence="5 6">
    <name type="scientific">Marinomonas algarum</name>
    <dbReference type="NCBI Taxonomy" id="2883105"/>
    <lineage>
        <taxon>Bacteria</taxon>
        <taxon>Pseudomonadati</taxon>
        <taxon>Pseudomonadota</taxon>
        <taxon>Gammaproteobacteria</taxon>
        <taxon>Oceanospirillales</taxon>
        <taxon>Oceanospirillaceae</taxon>
        <taxon>Marinomonas</taxon>
    </lineage>
</organism>
<dbReference type="EMBL" id="JAJATW010000003">
    <property type="protein sequence ID" value="MCB5161013.1"/>
    <property type="molecule type" value="Genomic_DNA"/>
</dbReference>
<gene>
    <name evidence="5" type="ORF">LG368_03765</name>
</gene>
<dbReference type="AlphaFoldDB" id="A0A9X1IKM8"/>
<reference evidence="5" key="1">
    <citation type="submission" date="2021-10" db="EMBL/GenBank/DDBJ databases">
        <title>Marinomonas pontica sp. nov., isolated from the Black Sea.</title>
        <authorList>
            <person name="Zhao L.-H."/>
            <person name="Xue J.-H."/>
        </authorList>
    </citation>
    <scope>NUCLEOTIDE SEQUENCE</scope>
    <source>
        <strain evidence="5">E8</strain>
    </source>
</reference>